<keyword evidence="5 14" id="KW-0540">Nuclease</keyword>
<dbReference type="InterPro" id="IPR023607">
    <property type="entry name" value="Exodeoxyribonuclease_I"/>
</dbReference>
<keyword evidence="9 14" id="KW-0269">Exonuclease</keyword>
<dbReference type="Gene3D" id="3.30.1520.20">
    <property type="entry name" value="Exonuclease ExoI, domain 2"/>
    <property type="match status" value="1"/>
</dbReference>
<dbReference type="PROSITE" id="PS51784">
    <property type="entry name" value="EXOI_SH3"/>
    <property type="match status" value="1"/>
</dbReference>
<reference evidence="18" key="1">
    <citation type="journal article" date="2019" name="Int. J. Syst. Evol. Microbiol.">
        <title>The Global Catalogue of Microorganisms (GCM) 10K type strain sequencing project: providing services to taxonomists for standard genome sequencing and annotation.</title>
        <authorList>
            <consortium name="The Broad Institute Genomics Platform"/>
            <consortium name="The Broad Institute Genome Sequencing Center for Infectious Disease"/>
            <person name="Wu L."/>
            <person name="Ma J."/>
        </authorList>
    </citation>
    <scope>NUCLEOTIDE SEQUENCE [LARGE SCALE GENOMIC DNA]</scope>
    <source>
        <strain evidence="18">JCM 18424</strain>
    </source>
</reference>
<evidence type="ECO:0000256" key="14">
    <source>
        <dbReference type="PIRNR" id="PIRNR000977"/>
    </source>
</evidence>
<dbReference type="PROSITE" id="PS51785">
    <property type="entry name" value="EXOI_C"/>
    <property type="match status" value="1"/>
</dbReference>
<dbReference type="Gene3D" id="1.20.1280.70">
    <property type="entry name" value="Exonuclease ExoI, domain 3"/>
    <property type="match status" value="1"/>
</dbReference>
<dbReference type="Pfam" id="PF00929">
    <property type="entry name" value="RNase_T"/>
    <property type="match status" value="1"/>
</dbReference>
<feature type="domain" description="ExoI SH3-like" evidence="15">
    <location>
        <begin position="194"/>
        <end position="348"/>
    </location>
</feature>
<dbReference type="RefSeq" id="WP_077926019.1">
    <property type="nucleotide sequence ID" value="NZ_BAABKE010000001.1"/>
</dbReference>
<dbReference type="Gene3D" id="3.30.420.10">
    <property type="entry name" value="Ribonuclease H-like superfamily/Ribonuclease H"/>
    <property type="match status" value="1"/>
</dbReference>
<keyword evidence="12 14" id="KW-0234">DNA repair</keyword>
<dbReference type="InterPro" id="IPR013520">
    <property type="entry name" value="Ribonucl_H"/>
</dbReference>
<evidence type="ECO:0000259" key="15">
    <source>
        <dbReference type="PROSITE" id="PS51784"/>
    </source>
</evidence>
<dbReference type="EMBL" id="BAABKE010000001">
    <property type="protein sequence ID" value="GAA5093605.1"/>
    <property type="molecule type" value="Genomic_DNA"/>
</dbReference>
<dbReference type="InterPro" id="IPR034747">
    <property type="entry name" value="EXOI_SH3"/>
</dbReference>
<evidence type="ECO:0000256" key="10">
    <source>
        <dbReference type="ARBA" id="ARBA00022842"/>
    </source>
</evidence>
<keyword evidence="11" id="KW-0238">DNA-binding</keyword>
<evidence type="ECO:0000256" key="3">
    <source>
        <dbReference type="ARBA" id="ARBA00012108"/>
    </source>
</evidence>
<evidence type="ECO:0000256" key="7">
    <source>
        <dbReference type="ARBA" id="ARBA00022763"/>
    </source>
</evidence>
<dbReference type="InterPro" id="IPR058561">
    <property type="entry name" value="Exonuc_1_C"/>
</dbReference>
<evidence type="ECO:0000313" key="18">
    <source>
        <dbReference type="Proteomes" id="UP001500631"/>
    </source>
</evidence>
<dbReference type="SUPFAM" id="SSF53098">
    <property type="entry name" value="Ribonuclease H-like"/>
    <property type="match status" value="1"/>
</dbReference>
<comment type="caution">
    <text evidence="17">The sequence shown here is derived from an EMBL/GenBank/DDBJ whole genome shotgun (WGS) entry which is preliminary data.</text>
</comment>
<dbReference type="InterPro" id="IPR013620">
    <property type="entry name" value="Exonuc_1_SH3"/>
</dbReference>
<dbReference type="InterPro" id="IPR036397">
    <property type="entry name" value="RNaseH_sf"/>
</dbReference>
<protein>
    <recommendedName>
        <fullName evidence="4 14">Exodeoxyribonuclease I</fullName>
        <ecNumber evidence="3 14">3.1.11.1</ecNumber>
    </recommendedName>
</protein>
<evidence type="ECO:0000256" key="5">
    <source>
        <dbReference type="ARBA" id="ARBA00022722"/>
    </source>
</evidence>
<keyword evidence="10" id="KW-0460">Magnesium</keyword>
<dbReference type="InterPro" id="IPR038649">
    <property type="entry name" value="EXOI_SH3_sf"/>
</dbReference>
<dbReference type="SMART" id="SM00479">
    <property type="entry name" value="EXOIII"/>
    <property type="match status" value="1"/>
</dbReference>
<comment type="catalytic activity">
    <reaction evidence="1 14">
        <text>Exonucleolytic cleavage in the 3'- to 5'-direction to yield nucleoside 5'-phosphates.</text>
        <dbReference type="EC" id="3.1.11.1"/>
    </reaction>
</comment>
<evidence type="ECO:0000256" key="2">
    <source>
        <dbReference type="ARBA" id="ARBA00001946"/>
    </source>
</evidence>
<evidence type="ECO:0000259" key="16">
    <source>
        <dbReference type="PROSITE" id="PS51785"/>
    </source>
</evidence>
<dbReference type="PIRSF" id="PIRSF000977">
    <property type="entry name" value="Exodeoxyribonuclease_I"/>
    <property type="match status" value="1"/>
</dbReference>
<dbReference type="Proteomes" id="UP001500631">
    <property type="component" value="Unassembled WGS sequence"/>
</dbReference>
<dbReference type="NCBIfam" id="NF008746">
    <property type="entry name" value="PRK11779.1"/>
    <property type="match status" value="1"/>
</dbReference>
<comment type="cofactor">
    <cofactor evidence="2">
        <name>Mg(2+)</name>
        <dbReference type="ChEBI" id="CHEBI:18420"/>
    </cofactor>
</comment>
<dbReference type="Pfam" id="PF26016">
    <property type="entry name" value="ExoI_C"/>
    <property type="match status" value="1"/>
</dbReference>
<dbReference type="EC" id="3.1.11.1" evidence="3 14"/>
<evidence type="ECO:0000256" key="12">
    <source>
        <dbReference type="ARBA" id="ARBA00023204"/>
    </source>
</evidence>
<keyword evidence="6" id="KW-0479">Metal-binding</keyword>
<gene>
    <name evidence="17" type="primary">sbcB</name>
    <name evidence="17" type="ORF">GCM10023338_00860</name>
</gene>
<sequence>MAEFLFYDYETFGISPKHDRIAQFAAIRTDADFNIMDEPINIHCQQYDDYIPSSDAILITGITPDYCNEYGLPEYEFAKRIYDEFMKPNTCVMGFNSIRFDDEMTRYLFYRNFFDPYAYTWKNGNSRWDALDLVRGVFALRPEGIQWPKIDGKTSLRLEELAKVNNLEHDHAHDALSDVYATIAVLKLIKEKQPKFFEYFYQNRRAKDLQPIIEKHMYKPLVHVSGMFGEANGYLSLVMPIAMHPWNKNAVIVIDLRGDMNELLNYSAEEINTAMYTATEDLAEDRNRVPLKLIHLNKCPIIAPFGVLRDVKNLYGLDIEAALDKVSIIMGKLSEIECKSTEVFKPTTAPSYSDQPILQRVESMLYDGFFGSEDKKVMEQIPYLSAEDLKSANYQFNDARISPLLFLYRAKNFPETLSCEEYQEWEKYCDIRREMTLVDQQQNYQENLKKYQDDLEKRRLLEACRLLYFES</sequence>
<evidence type="ECO:0000256" key="1">
    <source>
        <dbReference type="ARBA" id="ARBA00000563"/>
    </source>
</evidence>
<evidence type="ECO:0000256" key="8">
    <source>
        <dbReference type="ARBA" id="ARBA00022801"/>
    </source>
</evidence>
<feature type="domain" description="ExoI C-terminal" evidence="16">
    <location>
        <begin position="356"/>
        <end position="471"/>
    </location>
</feature>
<evidence type="ECO:0000313" key="17">
    <source>
        <dbReference type="EMBL" id="GAA5093605.1"/>
    </source>
</evidence>
<evidence type="ECO:0000256" key="4">
    <source>
        <dbReference type="ARBA" id="ARBA00019900"/>
    </source>
</evidence>
<dbReference type="Pfam" id="PF08411">
    <property type="entry name" value="ExoI_SH3"/>
    <property type="match status" value="1"/>
</dbReference>
<keyword evidence="18" id="KW-1185">Reference proteome</keyword>
<organism evidence="17 18">
    <name type="scientific">Wohlfahrtiimonas larvae</name>
    <dbReference type="NCBI Taxonomy" id="1157986"/>
    <lineage>
        <taxon>Bacteria</taxon>
        <taxon>Pseudomonadati</taxon>
        <taxon>Pseudomonadota</taxon>
        <taxon>Gammaproteobacteria</taxon>
        <taxon>Cardiobacteriales</taxon>
        <taxon>Ignatzschineriaceae</taxon>
        <taxon>Wohlfahrtiimonas</taxon>
    </lineage>
</organism>
<comment type="subunit">
    <text evidence="13">Monomer. Interacts with ssb (via C-terminus); this interaction stimulates the exonuclease activity by recruiting the enzyme to its substrate.</text>
</comment>
<accession>A0ABP9MF91</accession>
<dbReference type="CDD" id="cd06138">
    <property type="entry name" value="ExoI_N"/>
    <property type="match status" value="1"/>
</dbReference>
<dbReference type="InterPro" id="IPR022894">
    <property type="entry name" value="Oligoribonuclease"/>
</dbReference>
<proteinExistence type="predicted"/>
<evidence type="ECO:0000256" key="11">
    <source>
        <dbReference type="ARBA" id="ARBA00023125"/>
    </source>
</evidence>
<evidence type="ECO:0000256" key="9">
    <source>
        <dbReference type="ARBA" id="ARBA00022839"/>
    </source>
</evidence>
<dbReference type="InterPro" id="IPR012337">
    <property type="entry name" value="RNaseH-like_sf"/>
</dbReference>
<evidence type="ECO:0000256" key="6">
    <source>
        <dbReference type="ARBA" id="ARBA00022723"/>
    </source>
</evidence>
<keyword evidence="7 14" id="KW-0227">DNA damage</keyword>
<keyword evidence="8 14" id="KW-0378">Hydrolase</keyword>
<name>A0ABP9MF91_9GAMM</name>
<evidence type="ECO:0000256" key="13">
    <source>
        <dbReference type="ARBA" id="ARBA00046792"/>
    </source>
</evidence>
<dbReference type="PANTHER" id="PTHR11046">
    <property type="entry name" value="OLIGORIBONUCLEASE, MITOCHONDRIAL"/>
    <property type="match status" value="1"/>
</dbReference>
<dbReference type="PANTHER" id="PTHR11046:SF11">
    <property type="entry name" value="EXODEOXYRIBONUCLEASE I"/>
    <property type="match status" value="1"/>
</dbReference>